<dbReference type="Proteomes" id="UP000095287">
    <property type="component" value="Unplaced"/>
</dbReference>
<protein>
    <submittedName>
        <fullName evidence="6">Leucine-rich repeat-containing protein 49</fullName>
    </submittedName>
</protein>
<keyword evidence="1" id="KW-0433">Leucine-rich repeat</keyword>
<dbReference type="Gene3D" id="3.80.10.10">
    <property type="entry name" value="Ribonuclease Inhibitor"/>
    <property type="match status" value="1"/>
</dbReference>
<evidence type="ECO:0000259" key="4">
    <source>
        <dbReference type="Pfam" id="PF23598"/>
    </source>
</evidence>
<dbReference type="GO" id="GO:0005737">
    <property type="term" value="C:cytoplasm"/>
    <property type="evidence" value="ECO:0007669"/>
    <property type="project" value="TreeGrafter"/>
</dbReference>
<evidence type="ECO:0000313" key="5">
    <source>
        <dbReference type="Proteomes" id="UP000095287"/>
    </source>
</evidence>
<organism evidence="5 6">
    <name type="scientific">Steinernema glaseri</name>
    <dbReference type="NCBI Taxonomy" id="37863"/>
    <lineage>
        <taxon>Eukaryota</taxon>
        <taxon>Metazoa</taxon>
        <taxon>Ecdysozoa</taxon>
        <taxon>Nematoda</taxon>
        <taxon>Chromadorea</taxon>
        <taxon>Rhabditida</taxon>
        <taxon>Tylenchina</taxon>
        <taxon>Panagrolaimomorpha</taxon>
        <taxon>Strongyloidoidea</taxon>
        <taxon>Steinernematidae</taxon>
        <taxon>Steinernema</taxon>
    </lineage>
</organism>
<dbReference type="InterPro" id="IPR001611">
    <property type="entry name" value="Leu-rich_rpt"/>
</dbReference>
<feature type="compositionally biased region" description="Low complexity" evidence="3">
    <location>
        <begin position="136"/>
        <end position="160"/>
    </location>
</feature>
<dbReference type="PANTHER" id="PTHR48051:SF1">
    <property type="entry name" value="RAS SUPPRESSOR PROTEIN 1"/>
    <property type="match status" value="1"/>
</dbReference>
<dbReference type="PROSITE" id="PS51450">
    <property type="entry name" value="LRR"/>
    <property type="match status" value="1"/>
</dbReference>
<dbReference type="InterPro" id="IPR003591">
    <property type="entry name" value="Leu-rich_rpt_typical-subtyp"/>
</dbReference>
<evidence type="ECO:0000256" key="1">
    <source>
        <dbReference type="ARBA" id="ARBA00022614"/>
    </source>
</evidence>
<dbReference type="AlphaFoldDB" id="A0A1I7YZA5"/>
<evidence type="ECO:0000256" key="2">
    <source>
        <dbReference type="ARBA" id="ARBA00022737"/>
    </source>
</evidence>
<feature type="region of interest" description="Disordered" evidence="3">
    <location>
        <begin position="382"/>
        <end position="420"/>
    </location>
</feature>
<reference evidence="6" key="1">
    <citation type="submission" date="2016-11" db="UniProtKB">
        <authorList>
            <consortium name="WormBaseParasite"/>
        </authorList>
    </citation>
    <scope>IDENTIFICATION</scope>
</reference>
<dbReference type="WBParaSite" id="L893_g21259.t1">
    <property type="protein sequence ID" value="L893_g21259.t1"/>
    <property type="gene ID" value="L893_g21259"/>
</dbReference>
<sequence>MAGDEAASHGGMCRPELTEQTNFSRTSVVALCQCVGTMPRSVSSSTSCSGDLAGTAPFELSLVLATTSLICLNQPSGGPASTEHSLSTDASKQYRSAVPCASARYGRASLPCMPVASMHEADRAGKLSNRTVAMTGHDSPGPGPSSDSQSDDASSSRSSSANTFFTYNADRKRLANGMLRPFKILQPEEVEQGSTTDWREIVIHGNVKNLNQNLYNINKLTALFLCRNNLSQLSANVVKLRSLQILDLSYNKIRTLPSQIGEMTQLQQLHLNNNLLRTIPYEIGKLKQLEVLNLTDNPLTGEFARLYSSGLDVARFLQFMTSHLSCMEHPGCRSSNAANKKKIVTTSAALQLLPQSLYRAPKTVWPEATEFRVSTLHRLQHQLPSTGMSPAIKQRNKDASELPEQQYHHRPTRHQGTAKK</sequence>
<dbReference type="Pfam" id="PF23598">
    <property type="entry name" value="LRR_14"/>
    <property type="match status" value="1"/>
</dbReference>
<dbReference type="SUPFAM" id="SSF52058">
    <property type="entry name" value="L domain-like"/>
    <property type="match status" value="1"/>
</dbReference>
<name>A0A1I7YZA5_9BILA</name>
<feature type="compositionally biased region" description="Basic residues" evidence="3">
    <location>
        <begin position="408"/>
        <end position="420"/>
    </location>
</feature>
<keyword evidence="2" id="KW-0677">Repeat</keyword>
<dbReference type="InterPro" id="IPR055414">
    <property type="entry name" value="LRR_R13L4/SHOC2-like"/>
</dbReference>
<accession>A0A1I7YZA5</accession>
<dbReference type="InterPro" id="IPR050216">
    <property type="entry name" value="LRR_domain-containing"/>
</dbReference>
<evidence type="ECO:0000256" key="3">
    <source>
        <dbReference type="SAM" id="MobiDB-lite"/>
    </source>
</evidence>
<keyword evidence="5" id="KW-1185">Reference proteome</keyword>
<dbReference type="InterPro" id="IPR032675">
    <property type="entry name" value="LRR_dom_sf"/>
</dbReference>
<feature type="region of interest" description="Disordered" evidence="3">
    <location>
        <begin position="132"/>
        <end position="161"/>
    </location>
</feature>
<feature type="domain" description="Disease resistance R13L4/SHOC-2-like LRR" evidence="4">
    <location>
        <begin position="212"/>
        <end position="295"/>
    </location>
</feature>
<dbReference type="SMART" id="SM00369">
    <property type="entry name" value="LRR_TYP"/>
    <property type="match status" value="2"/>
</dbReference>
<dbReference type="PANTHER" id="PTHR48051">
    <property type="match status" value="1"/>
</dbReference>
<proteinExistence type="predicted"/>
<evidence type="ECO:0000313" key="6">
    <source>
        <dbReference type="WBParaSite" id="L893_g21259.t1"/>
    </source>
</evidence>